<comment type="caution">
    <text evidence="8">The sequence shown here is derived from an EMBL/GenBank/DDBJ whole genome shotgun (WGS) entry which is preliminary data.</text>
</comment>
<dbReference type="InterPro" id="IPR006549">
    <property type="entry name" value="HAD-SF_hydro_IIIA"/>
</dbReference>
<reference evidence="8" key="1">
    <citation type="journal article" date="2014" name="Front. Microbiol.">
        <title>High frequency of phylogenetically diverse reductive dehalogenase-homologous genes in deep subseafloor sedimentary metagenomes.</title>
        <authorList>
            <person name="Kawai M."/>
            <person name="Futagami T."/>
            <person name="Toyoda A."/>
            <person name="Takaki Y."/>
            <person name="Nishi S."/>
            <person name="Hori S."/>
            <person name="Arai W."/>
            <person name="Tsubouchi T."/>
            <person name="Morono Y."/>
            <person name="Uchiyama I."/>
            <person name="Ito T."/>
            <person name="Fujiyama A."/>
            <person name="Inagaki F."/>
            <person name="Takami H."/>
        </authorList>
    </citation>
    <scope>NUCLEOTIDE SEQUENCE</scope>
    <source>
        <strain evidence="8">Expedition CK06-06</strain>
    </source>
</reference>
<gene>
    <name evidence="8" type="ORF">S01H1_37346</name>
</gene>
<evidence type="ECO:0000256" key="3">
    <source>
        <dbReference type="ARBA" id="ARBA00022490"/>
    </source>
</evidence>
<dbReference type="AlphaFoldDB" id="X0VGU4"/>
<dbReference type="PANTHER" id="PTHR42891:SF1">
    <property type="entry name" value="D-GLYCERO-BETA-D-MANNO-HEPTOSE-1,7-BISPHOSPHATE 7-PHOSPHATASE"/>
    <property type="match status" value="1"/>
</dbReference>
<dbReference type="EMBL" id="BARS01023454">
    <property type="protein sequence ID" value="GAG11698.1"/>
    <property type="molecule type" value="Genomic_DNA"/>
</dbReference>
<dbReference type="SUPFAM" id="SSF56784">
    <property type="entry name" value="HAD-like"/>
    <property type="match status" value="1"/>
</dbReference>
<dbReference type="NCBIfam" id="TIGR01662">
    <property type="entry name" value="HAD-SF-IIIA"/>
    <property type="match status" value="1"/>
</dbReference>
<protein>
    <recommendedName>
        <fullName evidence="7">D,D-heptose 1,7-bisphosphate phosphatase</fullName>
    </recommendedName>
</protein>
<dbReference type="CDD" id="cd07503">
    <property type="entry name" value="HAD_HisB-N"/>
    <property type="match status" value="1"/>
</dbReference>
<dbReference type="Gene3D" id="3.40.50.1000">
    <property type="entry name" value="HAD superfamily/HAD-like"/>
    <property type="match status" value="1"/>
</dbReference>
<keyword evidence="4" id="KW-0479">Metal-binding</keyword>
<dbReference type="InterPro" id="IPR036412">
    <property type="entry name" value="HAD-like_sf"/>
</dbReference>
<evidence type="ECO:0000256" key="1">
    <source>
        <dbReference type="ARBA" id="ARBA00004496"/>
    </source>
</evidence>
<dbReference type="GO" id="GO:0005975">
    <property type="term" value="P:carbohydrate metabolic process"/>
    <property type="evidence" value="ECO:0007669"/>
    <property type="project" value="InterPro"/>
</dbReference>
<dbReference type="GO" id="GO:0016791">
    <property type="term" value="F:phosphatase activity"/>
    <property type="evidence" value="ECO:0007669"/>
    <property type="project" value="InterPro"/>
</dbReference>
<dbReference type="InterPro" id="IPR006543">
    <property type="entry name" value="Histidinol-phos"/>
</dbReference>
<evidence type="ECO:0000256" key="4">
    <source>
        <dbReference type="ARBA" id="ARBA00022723"/>
    </source>
</evidence>
<keyword evidence="6" id="KW-0119">Carbohydrate metabolism</keyword>
<accession>X0VGU4</accession>
<dbReference type="InterPro" id="IPR004446">
    <property type="entry name" value="Heptose_bisP_phosphatase"/>
</dbReference>
<evidence type="ECO:0000256" key="5">
    <source>
        <dbReference type="ARBA" id="ARBA00022801"/>
    </source>
</evidence>
<dbReference type="GO" id="GO:0005737">
    <property type="term" value="C:cytoplasm"/>
    <property type="evidence" value="ECO:0007669"/>
    <property type="project" value="UniProtKB-SubCell"/>
</dbReference>
<dbReference type="PIRSF" id="PIRSF004682">
    <property type="entry name" value="GmhB"/>
    <property type="match status" value="1"/>
</dbReference>
<name>X0VGU4_9ZZZZ</name>
<dbReference type="PANTHER" id="PTHR42891">
    <property type="entry name" value="D-GLYCERO-BETA-D-MANNO-HEPTOSE-1,7-BISPHOSPHATE 7-PHOSPHATASE"/>
    <property type="match status" value="1"/>
</dbReference>
<dbReference type="Pfam" id="PF13242">
    <property type="entry name" value="Hydrolase_like"/>
    <property type="match status" value="1"/>
</dbReference>
<keyword evidence="3" id="KW-0963">Cytoplasm</keyword>
<comment type="similarity">
    <text evidence="2">Belongs to the GmhB family.</text>
</comment>
<evidence type="ECO:0000256" key="2">
    <source>
        <dbReference type="ARBA" id="ARBA00005628"/>
    </source>
</evidence>
<dbReference type="GO" id="GO:0046872">
    <property type="term" value="F:metal ion binding"/>
    <property type="evidence" value="ECO:0007669"/>
    <property type="project" value="UniProtKB-KW"/>
</dbReference>
<evidence type="ECO:0000256" key="6">
    <source>
        <dbReference type="ARBA" id="ARBA00023277"/>
    </source>
</evidence>
<dbReference type="InterPro" id="IPR023214">
    <property type="entry name" value="HAD_sf"/>
</dbReference>
<evidence type="ECO:0000313" key="8">
    <source>
        <dbReference type="EMBL" id="GAG11698.1"/>
    </source>
</evidence>
<proteinExistence type="inferred from homology"/>
<keyword evidence="5" id="KW-0378">Hydrolase</keyword>
<comment type="subcellular location">
    <subcellularLocation>
        <location evidence="1">Cytoplasm</location>
    </subcellularLocation>
</comment>
<sequence length="198" mass="22469">MKNKAVFLDRDGVINEVIYHKEMGIIDSPFTVDQFTLLPKVATAINKFHDLGFKVIVVSNQPGIAKDHFSMDVFEKIREKMKTELQKKGAGVDAEYYCFHHPYATVKKYKKICSCRKPKSGMILTAAREHTIDLSKSWMIGDGINDIAAGQNAGCKTILIGRMKCDLCRYMEDENVKPDYIKPNLYKASLIIETKERG</sequence>
<dbReference type="NCBIfam" id="TIGR01656">
    <property type="entry name" value="Histidinol-ppas"/>
    <property type="match status" value="1"/>
</dbReference>
<organism evidence="8">
    <name type="scientific">marine sediment metagenome</name>
    <dbReference type="NCBI Taxonomy" id="412755"/>
    <lineage>
        <taxon>unclassified sequences</taxon>
        <taxon>metagenomes</taxon>
        <taxon>ecological metagenomes</taxon>
    </lineage>
</organism>
<evidence type="ECO:0000256" key="7">
    <source>
        <dbReference type="ARBA" id="ARBA00031828"/>
    </source>
</evidence>